<reference evidence="1" key="4">
    <citation type="submission" date="2019-03" db="UniProtKB">
        <authorList>
            <consortium name="EnsemblPlants"/>
        </authorList>
    </citation>
    <scope>IDENTIFICATION</scope>
</reference>
<dbReference type="Proteomes" id="UP000015105">
    <property type="component" value="Chromosome 6D"/>
</dbReference>
<reference evidence="2" key="1">
    <citation type="journal article" date="2014" name="Science">
        <title>Ancient hybridizations among the ancestral genomes of bread wheat.</title>
        <authorList>
            <consortium name="International Wheat Genome Sequencing Consortium,"/>
            <person name="Marcussen T."/>
            <person name="Sandve S.R."/>
            <person name="Heier L."/>
            <person name="Spannagl M."/>
            <person name="Pfeifer M."/>
            <person name="Jakobsen K.S."/>
            <person name="Wulff B.B."/>
            <person name="Steuernagel B."/>
            <person name="Mayer K.F."/>
            <person name="Olsen O.A."/>
        </authorList>
    </citation>
    <scope>NUCLEOTIDE SEQUENCE [LARGE SCALE GENOMIC DNA]</scope>
    <source>
        <strain evidence="2">cv. AL8/78</strain>
    </source>
</reference>
<evidence type="ECO:0000313" key="2">
    <source>
        <dbReference type="Proteomes" id="UP000015105"/>
    </source>
</evidence>
<accession>A0A453MYH1</accession>
<reference evidence="1" key="5">
    <citation type="journal article" date="2021" name="G3 (Bethesda)">
        <title>Aegilops tauschii genome assembly Aet v5.0 features greater sequence contiguity and improved annotation.</title>
        <authorList>
            <person name="Wang L."/>
            <person name="Zhu T."/>
            <person name="Rodriguez J.C."/>
            <person name="Deal K.R."/>
            <person name="Dubcovsky J."/>
            <person name="McGuire P.E."/>
            <person name="Lux T."/>
            <person name="Spannagl M."/>
            <person name="Mayer K.F.X."/>
            <person name="Baldrich P."/>
            <person name="Meyers B.C."/>
            <person name="Huo N."/>
            <person name="Gu Y.Q."/>
            <person name="Zhou H."/>
            <person name="Devos K.M."/>
            <person name="Bennetzen J.L."/>
            <person name="Unver T."/>
            <person name="Budak H."/>
            <person name="Gulick P.J."/>
            <person name="Galiba G."/>
            <person name="Kalapos B."/>
            <person name="Nelson D.R."/>
            <person name="Li P."/>
            <person name="You F.M."/>
            <person name="Luo M.C."/>
            <person name="Dvorak J."/>
        </authorList>
    </citation>
    <scope>NUCLEOTIDE SEQUENCE [LARGE SCALE GENOMIC DNA]</scope>
    <source>
        <strain evidence="1">cv. AL8/78</strain>
    </source>
</reference>
<dbReference type="Gramene" id="AET6Gv20147900.3">
    <property type="protein sequence ID" value="AET6Gv20147900.3"/>
    <property type="gene ID" value="AET6Gv20147900"/>
</dbReference>
<name>A0A453MYH1_AEGTS</name>
<organism evidence="1 2">
    <name type="scientific">Aegilops tauschii subsp. strangulata</name>
    <name type="common">Goatgrass</name>
    <dbReference type="NCBI Taxonomy" id="200361"/>
    <lineage>
        <taxon>Eukaryota</taxon>
        <taxon>Viridiplantae</taxon>
        <taxon>Streptophyta</taxon>
        <taxon>Embryophyta</taxon>
        <taxon>Tracheophyta</taxon>
        <taxon>Spermatophyta</taxon>
        <taxon>Magnoliopsida</taxon>
        <taxon>Liliopsida</taxon>
        <taxon>Poales</taxon>
        <taxon>Poaceae</taxon>
        <taxon>BOP clade</taxon>
        <taxon>Pooideae</taxon>
        <taxon>Triticodae</taxon>
        <taxon>Triticeae</taxon>
        <taxon>Triticinae</taxon>
        <taxon>Aegilops</taxon>
    </lineage>
</organism>
<keyword evidence="2" id="KW-1185">Reference proteome</keyword>
<dbReference type="AlphaFoldDB" id="A0A453MYH1"/>
<evidence type="ECO:0000313" key="1">
    <source>
        <dbReference type="EnsemblPlants" id="AET6Gv20147900.3"/>
    </source>
</evidence>
<sequence>WEAGMGFFAEGSSICRACTGQLGNGPVGVNRLICQTLSVI</sequence>
<dbReference type="EnsemblPlants" id="AET6Gv20147900.3">
    <property type="protein sequence ID" value="AET6Gv20147900.3"/>
    <property type="gene ID" value="AET6Gv20147900"/>
</dbReference>
<reference evidence="2" key="2">
    <citation type="journal article" date="2017" name="Nat. Plants">
        <title>The Aegilops tauschii genome reveals multiple impacts of transposons.</title>
        <authorList>
            <person name="Zhao G."/>
            <person name="Zou C."/>
            <person name="Li K."/>
            <person name="Wang K."/>
            <person name="Li T."/>
            <person name="Gao L."/>
            <person name="Zhang X."/>
            <person name="Wang H."/>
            <person name="Yang Z."/>
            <person name="Liu X."/>
            <person name="Jiang W."/>
            <person name="Mao L."/>
            <person name="Kong X."/>
            <person name="Jiao Y."/>
            <person name="Jia J."/>
        </authorList>
    </citation>
    <scope>NUCLEOTIDE SEQUENCE [LARGE SCALE GENOMIC DNA]</scope>
    <source>
        <strain evidence="2">cv. AL8/78</strain>
    </source>
</reference>
<proteinExistence type="predicted"/>
<reference evidence="1" key="3">
    <citation type="journal article" date="2017" name="Nature">
        <title>Genome sequence of the progenitor of the wheat D genome Aegilops tauschii.</title>
        <authorList>
            <person name="Luo M.C."/>
            <person name="Gu Y.Q."/>
            <person name="Puiu D."/>
            <person name="Wang H."/>
            <person name="Twardziok S.O."/>
            <person name="Deal K.R."/>
            <person name="Huo N."/>
            <person name="Zhu T."/>
            <person name="Wang L."/>
            <person name="Wang Y."/>
            <person name="McGuire P.E."/>
            <person name="Liu S."/>
            <person name="Long H."/>
            <person name="Ramasamy R.K."/>
            <person name="Rodriguez J.C."/>
            <person name="Van S.L."/>
            <person name="Yuan L."/>
            <person name="Wang Z."/>
            <person name="Xia Z."/>
            <person name="Xiao L."/>
            <person name="Anderson O.D."/>
            <person name="Ouyang S."/>
            <person name="Liang Y."/>
            <person name="Zimin A.V."/>
            <person name="Pertea G."/>
            <person name="Qi P."/>
            <person name="Bennetzen J.L."/>
            <person name="Dai X."/>
            <person name="Dawson M.W."/>
            <person name="Muller H.G."/>
            <person name="Kugler K."/>
            <person name="Rivarola-Duarte L."/>
            <person name="Spannagl M."/>
            <person name="Mayer K.F.X."/>
            <person name="Lu F.H."/>
            <person name="Bevan M.W."/>
            <person name="Leroy P."/>
            <person name="Li P."/>
            <person name="You F.M."/>
            <person name="Sun Q."/>
            <person name="Liu Z."/>
            <person name="Lyons E."/>
            <person name="Wicker T."/>
            <person name="Salzberg S.L."/>
            <person name="Devos K.M."/>
            <person name="Dvorak J."/>
        </authorList>
    </citation>
    <scope>NUCLEOTIDE SEQUENCE [LARGE SCALE GENOMIC DNA]</scope>
    <source>
        <strain evidence="1">cv. AL8/78</strain>
    </source>
</reference>
<protein>
    <submittedName>
        <fullName evidence="1">Uncharacterized protein</fullName>
    </submittedName>
</protein>